<dbReference type="SUPFAM" id="SSF50494">
    <property type="entry name" value="Trypsin-like serine proteases"/>
    <property type="match status" value="1"/>
</dbReference>
<evidence type="ECO:0000259" key="7">
    <source>
        <dbReference type="Pfam" id="PF00089"/>
    </source>
</evidence>
<dbReference type="EMBL" id="JACSNR010000003">
    <property type="protein sequence ID" value="MBM6922884.1"/>
    <property type="molecule type" value="Genomic_DNA"/>
</dbReference>
<dbReference type="Proteomes" id="UP000724149">
    <property type="component" value="Unassembled WGS sequence"/>
</dbReference>
<protein>
    <recommendedName>
        <fullName evidence="6">Serine protease</fullName>
        <ecNumber evidence="6">3.4.21.-</ecNumber>
    </recommendedName>
</protein>
<organism evidence="8 9">
    <name type="scientific">Hydrogenoanaerobacterium saccharovorans</name>
    <dbReference type="NCBI Taxonomy" id="474960"/>
    <lineage>
        <taxon>Bacteria</taxon>
        <taxon>Bacillati</taxon>
        <taxon>Bacillota</taxon>
        <taxon>Clostridia</taxon>
        <taxon>Eubacteriales</taxon>
        <taxon>Oscillospiraceae</taxon>
        <taxon>Hydrogenoanaerobacterium</taxon>
    </lineage>
</organism>
<feature type="signal peptide" evidence="6">
    <location>
        <begin position="1"/>
        <end position="25"/>
    </location>
</feature>
<evidence type="ECO:0000313" key="8">
    <source>
        <dbReference type="EMBL" id="MBM6922884.1"/>
    </source>
</evidence>
<evidence type="ECO:0000256" key="6">
    <source>
        <dbReference type="RuleBase" id="RU004296"/>
    </source>
</evidence>
<keyword evidence="2 6" id="KW-0645">Protease</keyword>
<dbReference type="InterPro" id="IPR043504">
    <property type="entry name" value="Peptidase_S1_PA_chymotrypsin"/>
</dbReference>
<dbReference type="InterPro" id="IPR001254">
    <property type="entry name" value="Trypsin_dom"/>
</dbReference>
<dbReference type="EC" id="3.4.21.-" evidence="6"/>
<dbReference type="PANTHER" id="PTHR15462">
    <property type="entry name" value="SERINE PROTEASE"/>
    <property type="match status" value="1"/>
</dbReference>
<feature type="chain" id="PRO_5045003590" description="Serine protease" evidence="6">
    <location>
        <begin position="26"/>
        <end position="275"/>
    </location>
</feature>
<dbReference type="InterPro" id="IPR009003">
    <property type="entry name" value="Peptidase_S1_PA"/>
</dbReference>
<keyword evidence="9" id="KW-1185">Reference proteome</keyword>
<dbReference type="InterPro" id="IPR050966">
    <property type="entry name" value="Glutamyl_endopeptidase"/>
</dbReference>
<dbReference type="PRINTS" id="PR00839">
    <property type="entry name" value="V8PROTEASE"/>
</dbReference>
<evidence type="ECO:0000256" key="2">
    <source>
        <dbReference type="ARBA" id="ARBA00022670"/>
    </source>
</evidence>
<reference evidence="8 9" key="1">
    <citation type="journal article" date="2021" name="Sci. Rep.">
        <title>The distribution of antibiotic resistance genes in chicken gut microbiota commensals.</title>
        <authorList>
            <person name="Juricova H."/>
            <person name="Matiasovicova J."/>
            <person name="Kubasova T."/>
            <person name="Cejkova D."/>
            <person name="Rychlik I."/>
        </authorList>
    </citation>
    <scope>NUCLEOTIDE SEQUENCE [LARGE SCALE GENOMIC DNA]</scope>
    <source>
        <strain evidence="8 9">An564</strain>
    </source>
</reference>
<dbReference type="Gene3D" id="2.40.10.10">
    <property type="entry name" value="Trypsin-like serine proteases"/>
    <property type="match status" value="2"/>
</dbReference>
<feature type="domain" description="Peptidase S1" evidence="7">
    <location>
        <begin position="79"/>
        <end position="242"/>
    </location>
</feature>
<evidence type="ECO:0000313" key="9">
    <source>
        <dbReference type="Proteomes" id="UP000724149"/>
    </source>
</evidence>
<sequence length="275" mass="30235">MKKKIFALALTMLAISASVSVTSFANSVPYKAPGDAETYVIFGSDNRVKVSDTSAKGSNAICNLTLTFVHPKTGASKTVYGTGFMYSDLTMGTAGHCIYDLTYDTKAQRIKIVPGDSPSGGLDSVTISNRNNMHVLPEFETTHDWKLDYGCVTLDEPFSSDVKPMSLNPGLSNSEYKSEYLTLSGYDWKSAQLYKQRSNKLVTAVTTEDFSFKYDTLSGMSGSPIYTDDYEVVGIYNYGPNGVTGDYVDDDYSDGYNSAQRMNSDCYDYLMSFVE</sequence>
<gene>
    <name evidence="8" type="ORF">H9X81_04150</name>
</gene>
<proteinExistence type="inferred from homology"/>
<dbReference type="InterPro" id="IPR008256">
    <property type="entry name" value="Peptidase_S1B"/>
</dbReference>
<keyword evidence="3 6" id="KW-0732">Signal</keyword>
<evidence type="ECO:0000256" key="5">
    <source>
        <dbReference type="ARBA" id="ARBA00022825"/>
    </source>
</evidence>
<evidence type="ECO:0000256" key="3">
    <source>
        <dbReference type="ARBA" id="ARBA00022729"/>
    </source>
</evidence>
<keyword evidence="5 6" id="KW-0720">Serine protease</keyword>
<evidence type="ECO:0000256" key="1">
    <source>
        <dbReference type="ARBA" id="ARBA00008764"/>
    </source>
</evidence>
<dbReference type="Pfam" id="PF00089">
    <property type="entry name" value="Trypsin"/>
    <property type="match status" value="1"/>
</dbReference>
<comment type="similarity">
    <text evidence="1 6">Belongs to the peptidase S1B family.</text>
</comment>
<dbReference type="PANTHER" id="PTHR15462:SF8">
    <property type="entry name" value="SERINE PROTEASE"/>
    <property type="match status" value="1"/>
</dbReference>
<comment type="caution">
    <text evidence="8">The sequence shown here is derived from an EMBL/GenBank/DDBJ whole genome shotgun (WGS) entry which is preliminary data.</text>
</comment>
<name>A0ABS2GN45_9FIRM</name>
<accession>A0ABS2GN45</accession>
<dbReference type="RefSeq" id="WP_177504525.1">
    <property type="nucleotide sequence ID" value="NZ_JACSNR010000003.1"/>
</dbReference>
<evidence type="ECO:0000256" key="4">
    <source>
        <dbReference type="ARBA" id="ARBA00022801"/>
    </source>
</evidence>
<keyword evidence="4 6" id="KW-0378">Hydrolase</keyword>